<proteinExistence type="inferred from homology"/>
<feature type="domain" description="Lipid II isoglutaminyl synthase (glutamine-hydrolyzing) subunit MurT C-terminal" evidence="3">
    <location>
        <begin position="303"/>
        <end position="407"/>
    </location>
</feature>
<feature type="binding site" evidence="1">
    <location>
        <position position="197"/>
    </location>
    <ligand>
        <name>Zn(2+)</name>
        <dbReference type="ChEBI" id="CHEBI:29105"/>
    </ligand>
</feature>
<comment type="similarity">
    <text evidence="1">Belongs to the MurCDEF family. MurT subfamily.</text>
</comment>
<dbReference type="Pfam" id="PF08353">
    <property type="entry name" value="MurT_C"/>
    <property type="match status" value="1"/>
</dbReference>
<reference evidence="4 5" key="1">
    <citation type="submission" date="2019-03" db="EMBL/GenBank/DDBJ databases">
        <title>Genomic Encyclopedia of Type Strains, Phase IV (KMG-IV): sequencing the most valuable type-strain genomes for metagenomic binning, comparative biology and taxonomic classification.</title>
        <authorList>
            <person name="Goeker M."/>
        </authorList>
    </citation>
    <scope>NUCLEOTIDE SEQUENCE [LARGE SCALE GENOMIC DNA]</scope>
    <source>
        <strain evidence="4 5">DSM 46770</strain>
    </source>
</reference>
<dbReference type="CDD" id="cd00350">
    <property type="entry name" value="rubredoxin_like"/>
    <property type="match status" value="1"/>
</dbReference>
<dbReference type="GO" id="GO:0008270">
    <property type="term" value="F:zinc ion binding"/>
    <property type="evidence" value="ECO:0007669"/>
    <property type="project" value="UniProtKB-UniRule"/>
</dbReference>
<dbReference type="GO" id="GO:0140282">
    <property type="term" value="F:carbon-nitrogen ligase activity on lipid II"/>
    <property type="evidence" value="ECO:0007669"/>
    <property type="project" value="UniProtKB-UniRule"/>
</dbReference>
<dbReference type="GO" id="GO:0008360">
    <property type="term" value="P:regulation of cell shape"/>
    <property type="evidence" value="ECO:0007669"/>
    <property type="project" value="UniProtKB-KW"/>
</dbReference>
<keyword evidence="1" id="KW-0479">Metal-binding</keyword>
<evidence type="ECO:0000259" key="3">
    <source>
        <dbReference type="Pfam" id="PF08353"/>
    </source>
</evidence>
<keyword evidence="1" id="KW-0961">Cell wall biogenesis/degradation</keyword>
<comment type="catalytic activity">
    <reaction evidence="1">
        <text>beta-D-GlcNAc-(1-&gt;4)-Mur2Ac(oyl-L-Ala-gamma-D-O-P-Glu-L-Lys-D-Ala-D-Ala)-di-trans,octa-cis-undecaprenyl diphosphate + NH4(+) = beta-D-GlcNAc-(1-&gt;4)-Mur2Ac(oyl-L-Ala-D-isoglutaminyl-L-Lys-D-Ala-D-Ala)-di-trans,octa-cis-undecaprenyl diphosphate + phosphate + H(+)</text>
        <dbReference type="Rhea" id="RHEA:57932"/>
        <dbReference type="ChEBI" id="CHEBI:15378"/>
        <dbReference type="ChEBI" id="CHEBI:28938"/>
        <dbReference type="ChEBI" id="CHEBI:43474"/>
        <dbReference type="ChEBI" id="CHEBI:62233"/>
        <dbReference type="ChEBI" id="CHEBI:143132"/>
    </reaction>
</comment>
<comment type="catalytic activity">
    <reaction evidence="1">
        <text>beta-D-GlcNAc-(1-&gt;4)-Mur2Ac(oyl-L-Ala-gamma-D-Glu-L-Lys-D-Ala-D-Ala)-di-trans,octa-cis-undecaprenyl diphosphate + ATP = beta-D-GlcNAc-(1-&gt;4)-Mur2Ac(oyl-L-Ala-gamma-D-O-P-Glu-L-Lys-D-Ala-D-Ala)-di-trans,octa-cis-undecaprenyl diphosphate + ADP</text>
        <dbReference type="Rhea" id="RHEA:59488"/>
        <dbReference type="ChEBI" id="CHEBI:30616"/>
        <dbReference type="ChEBI" id="CHEBI:60033"/>
        <dbReference type="ChEBI" id="CHEBI:143132"/>
        <dbReference type="ChEBI" id="CHEBI:456216"/>
    </reaction>
</comment>
<comment type="pathway">
    <text evidence="1">Cell wall biogenesis; peptidoglycan biosynthesis.</text>
</comment>
<dbReference type="GO" id="GO:0016881">
    <property type="term" value="F:acid-amino acid ligase activity"/>
    <property type="evidence" value="ECO:0007669"/>
    <property type="project" value="InterPro"/>
</dbReference>
<dbReference type="OrthoDB" id="9803907at2"/>
<organism evidence="4 5">
    <name type="scientific">Actinorugispora endophytica</name>
    <dbReference type="NCBI Taxonomy" id="1605990"/>
    <lineage>
        <taxon>Bacteria</taxon>
        <taxon>Bacillati</taxon>
        <taxon>Actinomycetota</taxon>
        <taxon>Actinomycetes</taxon>
        <taxon>Streptosporangiales</taxon>
        <taxon>Nocardiopsidaceae</taxon>
        <taxon>Actinorugispora</taxon>
    </lineage>
</organism>
<keyword evidence="1" id="KW-0573">Peptidoglycan synthesis</keyword>
<dbReference type="AlphaFoldDB" id="A0A4R6V3Y8"/>
<comment type="catalytic activity">
    <reaction evidence="1">
        <text>beta-D-GlcNAc-(1-&gt;4)-Mur2Ac(oyl-L-Ala-gamma-D-Glu-L-Lys-D-Ala-D-Ala)-di-trans,octa-cis-undecaprenyl diphosphate + L-glutamine + ATP + H2O = beta-D-GlcNAc-(1-&gt;4)-Mur2Ac(oyl-L-Ala-D-isoglutaminyl-L-Lys-D-Ala-D-Ala)-di-trans,octa-cis-undecaprenyl diphosphate + L-glutamate + ADP + phosphate + H(+)</text>
        <dbReference type="Rhea" id="RHEA:57928"/>
        <dbReference type="ChEBI" id="CHEBI:15377"/>
        <dbReference type="ChEBI" id="CHEBI:15378"/>
        <dbReference type="ChEBI" id="CHEBI:29985"/>
        <dbReference type="ChEBI" id="CHEBI:30616"/>
        <dbReference type="ChEBI" id="CHEBI:43474"/>
        <dbReference type="ChEBI" id="CHEBI:58359"/>
        <dbReference type="ChEBI" id="CHEBI:60033"/>
        <dbReference type="ChEBI" id="CHEBI:62233"/>
        <dbReference type="ChEBI" id="CHEBI:456216"/>
        <dbReference type="EC" id="6.3.5.13"/>
    </reaction>
</comment>
<keyword evidence="1" id="KW-0067">ATP-binding</keyword>
<dbReference type="GO" id="GO:0071555">
    <property type="term" value="P:cell wall organization"/>
    <property type="evidence" value="ECO:0007669"/>
    <property type="project" value="UniProtKB-KW"/>
</dbReference>
<accession>A0A4R6V3Y8</accession>
<dbReference type="PANTHER" id="PTHR23135:SF7">
    <property type="entry name" value="LIPID II ISOGLUTAMINYL SYNTHASE (GLUTAMINE-HYDROLYZING) SUBUNIT MURT"/>
    <property type="match status" value="1"/>
</dbReference>
<dbReference type="RefSeq" id="WP_133739503.1">
    <property type="nucleotide sequence ID" value="NZ_SNYN01000001.1"/>
</dbReference>
<dbReference type="SUPFAM" id="SSF53623">
    <property type="entry name" value="MurD-like peptide ligases, catalytic domain"/>
    <property type="match status" value="1"/>
</dbReference>
<evidence type="ECO:0000256" key="1">
    <source>
        <dbReference type="HAMAP-Rule" id="MF_02214"/>
    </source>
</evidence>
<dbReference type="UniPathway" id="UPA00219"/>
<keyword evidence="5" id="KW-1185">Reference proteome</keyword>
<keyword evidence="1" id="KW-0436">Ligase</keyword>
<feature type="active site" evidence="1">
    <location>
        <position position="337"/>
    </location>
</feature>
<dbReference type="InterPro" id="IPR013221">
    <property type="entry name" value="Mur_ligase_cen"/>
</dbReference>
<keyword evidence="1" id="KW-0862">Zinc</keyword>
<dbReference type="PANTHER" id="PTHR23135">
    <property type="entry name" value="MUR LIGASE FAMILY MEMBER"/>
    <property type="match status" value="1"/>
</dbReference>
<dbReference type="GO" id="GO:0005524">
    <property type="term" value="F:ATP binding"/>
    <property type="evidence" value="ECO:0007669"/>
    <property type="project" value="UniProtKB-UniRule"/>
</dbReference>
<feature type="binding site" evidence="1">
    <location>
        <position position="214"/>
    </location>
    <ligand>
        <name>Zn(2+)</name>
        <dbReference type="ChEBI" id="CHEBI:29105"/>
    </ligand>
</feature>
<dbReference type="Proteomes" id="UP000295281">
    <property type="component" value="Unassembled WGS sequence"/>
</dbReference>
<evidence type="ECO:0000313" key="4">
    <source>
        <dbReference type="EMBL" id="TDQ54893.1"/>
    </source>
</evidence>
<dbReference type="HAMAP" id="MF_02214">
    <property type="entry name" value="Lipid_II_synth_MurT"/>
    <property type="match status" value="1"/>
</dbReference>
<dbReference type="InterPro" id="IPR013564">
    <property type="entry name" value="MurT_C"/>
</dbReference>
<dbReference type="InterPro" id="IPR043703">
    <property type="entry name" value="Lipid_II_synth_MurT"/>
</dbReference>
<dbReference type="EMBL" id="SNYN01000001">
    <property type="protein sequence ID" value="TDQ54893.1"/>
    <property type="molecule type" value="Genomic_DNA"/>
</dbReference>
<dbReference type="EC" id="6.3.5.13" evidence="1"/>
<keyword evidence="1" id="KW-0547">Nucleotide-binding</keyword>
<comment type="function">
    <text evidence="1">The lipid II isoglutaminyl synthase complex catalyzes the formation of alpha-D-isoglutamine in the cell wall lipid II stem peptide. The MurT subunit catalyzes the ATP-dependent amidation of D-glutamate residue of lipid II, converting it to an isoglutamine residue.</text>
</comment>
<dbReference type="Pfam" id="PF08245">
    <property type="entry name" value="Mur_ligase_M"/>
    <property type="match status" value="1"/>
</dbReference>
<dbReference type="GO" id="GO:0009252">
    <property type="term" value="P:peptidoglycan biosynthetic process"/>
    <property type="evidence" value="ECO:0007669"/>
    <property type="project" value="UniProtKB-UniRule"/>
</dbReference>
<keyword evidence="1" id="KW-0133">Cell shape</keyword>
<feature type="binding site" evidence="1">
    <location>
        <position position="217"/>
    </location>
    <ligand>
        <name>Zn(2+)</name>
        <dbReference type="ChEBI" id="CHEBI:29105"/>
    </ligand>
</feature>
<name>A0A4R6V3Y8_9ACTN</name>
<dbReference type="InterPro" id="IPR036565">
    <property type="entry name" value="Mur-like_cat_sf"/>
</dbReference>
<feature type="binding site" evidence="1">
    <location>
        <position position="200"/>
    </location>
    <ligand>
        <name>Zn(2+)</name>
        <dbReference type="ChEBI" id="CHEBI:29105"/>
    </ligand>
</feature>
<comment type="subunit">
    <text evidence="1">Forms a heterodimer with GatD.</text>
</comment>
<dbReference type="Gene3D" id="3.40.1190.10">
    <property type="entry name" value="Mur-like, catalytic domain"/>
    <property type="match status" value="1"/>
</dbReference>
<evidence type="ECO:0000259" key="2">
    <source>
        <dbReference type="Pfam" id="PF08245"/>
    </source>
</evidence>
<protein>
    <recommendedName>
        <fullName evidence="1">Lipid II isoglutaminyl synthase (glutamine-hydrolyzing) subunit MurT</fullName>
        <ecNumber evidence="1">6.3.5.13</ecNumber>
    </recommendedName>
</protein>
<feature type="domain" description="Mur ligase central" evidence="2">
    <location>
        <begin position="61"/>
        <end position="170"/>
    </location>
</feature>
<sequence length="418" mass="45732">MSELPLRAQLAAALGKGAASLSRATGRGDGSVIGGRIALKVEPDLLSKLARGRRLTLVSATNGKTTTTRLIASALRQLGEIATNEHGANMPTGHITALSNRPNARNGVLETDEKYLPQVLRETAPAVVVLMNLSRDQMDRASEINLLAKKWRDALAMSDTHVIANADDPLVAWAGLGARNATWVSAGQRWKEDSWCCPECGGHLKRDPDPHWECPECGLRRPDTTWAVNNATDTVTDPNGQEFRLQLHLPGDANRANGVIALATAAAYGIHPEQALPRLREIESVAGRYTSIVTSGVEVRLLLSKNPAGWLESFAVLDPPRVPVILSVNAQIPDGKDTSWLWDVDYTVLRGRRVFVMGERRTDLALRLETDEVPFEVVDRVDQVIGRLKSEQPDITKIDVIANYTAFQQIRTAYGRVQ</sequence>
<comment type="caution">
    <text evidence="4">The sequence shown here is derived from an EMBL/GenBank/DDBJ whole genome shotgun (WGS) entry which is preliminary data.</text>
</comment>
<gene>
    <name evidence="1" type="primary">murT</name>
    <name evidence="4" type="ORF">EV190_101212</name>
</gene>
<evidence type="ECO:0000313" key="5">
    <source>
        <dbReference type="Proteomes" id="UP000295281"/>
    </source>
</evidence>